<gene>
    <name evidence="8" type="ORF">LACBIDRAFT_299733</name>
</gene>
<comment type="catalytic activity">
    <reaction evidence="1">
        <text>a monocarboxylic acid amide + H2O = a monocarboxylate + NH4(+)</text>
        <dbReference type="Rhea" id="RHEA:12020"/>
        <dbReference type="ChEBI" id="CHEBI:15377"/>
        <dbReference type="ChEBI" id="CHEBI:28938"/>
        <dbReference type="ChEBI" id="CHEBI:35757"/>
        <dbReference type="ChEBI" id="CHEBI:83628"/>
        <dbReference type="EC" id="3.5.1.4"/>
    </reaction>
</comment>
<evidence type="ECO:0000256" key="1">
    <source>
        <dbReference type="ARBA" id="ARBA00001311"/>
    </source>
</evidence>
<dbReference type="PANTHER" id="PTHR46072:SF10">
    <property type="entry name" value="ACETAMIDASE"/>
    <property type="match status" value="1"/>
</dbReference>
<evidence type="ECO:0000256" key="4">
    <source>
        <dbReference type="ARBA" id="ARBA00022801"/>
    </source>
</evidence>
<feature type="binding site" evidence="6">
    <location>
        <position position="187"/>
    </location>
    <ligand>
        <name>substrate</name>
    </ligand>
</feature>
<accession>B0DFB1</accession>
<dbReference type="Pfam" id="PF01425">
    <property type="entry name" value="Amidase"/>
    <property type="match status" value="1"/>
</dbReference>
<comment type="similarity">
    <text evidence="2">Belongs to the amidase family.</text>
</comment>
<dbReference type="PIRSF" id="PIRSF001221">
    <property type="entry name" value="Amidase_fungi"/>
    <property type="match status" value="1"/>
</dbReference>
<dbReference type="STRING" id="486041.B0DFB1"/>
<protein>
    <recommendedName>
        <fullName evidence="3">amidase</fullName>
        <ecNumber evidence="3">3.5.1.4</ecNumber>
    </recommendedName>
</protein>
<dbReference type="Proteomes" id="UP000001194">
    <property type="component" value="Unassembled WGS sequence"/>
</dbReference>
<dbReference type="Gene3D" id="3.90.1300.10">
    <property type="entry name" value="Amidase signature (AS) domain"/>
    <property type="match status" value="1"/>
</dbReference>
<evidence type="ECO:0000256" key="2">
    <source>
        <dbReference type="ARBA" id="ARBA00009199"/>
    </source>
</evidence>
<dbReference type="GO" id="GO:0004040">
    <property type="term" value="F:amidase activity"/>
    <property type="evidence" value="ECO:0007669"/>
    <property type="project" value="UniProtKB-EC"/>
</dbReference>
<reference evidence="8 9" key="1">
    <citation type="journal article" date="2008" name="Nature">
        <title>The genome of Laccaria bicolor provides insights into mycorrhizal symbiosis.</title>
        <authorList>
            <person name="Martin F."/>
            <person name="Aerts A."/>
            <person name="Ahren D."/>
            <person name="Brun A."/>
            <person name="Danchin E.G.J."/>
            <person name="Duchaussoy F."/>
            <person name="Gibon J."/>
            <person name="Kohler A."/>
            <person name="Lindquist E."/>
            <person name="Pereda V."/>
            <person name="Salamov A."/>
            <person name="Shapiro H.J."/>
            <person name="Wuyts J."/>
            <person name="Blaudez D."/>
            <person name="Buee M."/>
            <person name="Brokstein P."/>
            <person name="Canbaeck B."/>
            <person name="Cohen D."/>
            <person name="Courty P.E."/>
            <person name="Coutinho P.M."/>
            <person name="Delaruelle C."/>
            <person name="Detter J.C."/>
            <person name="Deveau A."/>
            <person name="DiFazio S."/>
            <person name="Duplessis S."/>
            <person name="Fraissinet-Tachet L."/>
            <person name="Lucic E."/>
            <person name="Frey-Klett P."/>
            <person name="Fourrey C."/>
            <person name="Feussner I."/>
            <person name="Gay G."/>
            <person name="Grimwood J."/>
            <person name="Hoegger P.J."/>
            <person name="Jain P."/>
            <person name="Kilaru S."/>
            <person name="Labbe J."/>
            <person name="Lin Y.C."/>
            <person name="Legue V."/>
            <person name="Le Tacon F."/>
            <person name="Marmeisse R."/>
            <person name="Melayah D."/>
            <person name="Montanini B."/>
            <person name="Muratet M."/>
            <person name="Nehls U."/>
            <person name="Niculita-Hirzel H."/>
            <person name="Oudot-Le Secq M.P."/>
            <person name="Peter M."/>
            <person name="Quesneville H."/>
            <person name="Rajashekar B."/>
            <person name="Reich M."/>
            <person name="Rouhier N."/>
            <person name="Schmutz J."/>
            <person name="Yin T."/>
            <person name="Chalot M."/>
            <person name="Henrissat B."/>
            <person name="Kuees U."/>
            <person name="Lucas S."/>
            <person name="Van de Peer Y."/>
            <person name="Podila G.K."/>
            <person name="Polle A."/>
            <person name="Pukkila P.J."/>
            <person name="Richardson P.M."/>
            <person name="Rouze P."/>
            <person name="Sanders I.R."/>
            <person name="Stajich J.E."/>
            <person name="Tunlid A."/>
            <person name="Tuskan G."/>
            <person name="Grigoriev I.V."/>
        </authorList>
    </citation>
    <scope>NUCLEOTIDE SEQUENCE [LARGE SCALE GENOMIC DNA]</scope>
    <source>
        <strain evidence="9">S238N-H82 / ATCC MYA-4686</strain>
    </source>
</reference>
<dbReference type="OrthoDB" id="6428749at2759"/>
<feature type="active site" description="Charge relay system" evidence="5">
    <location>
        <position position="112"/>
    </location>
</feature>
<evidence type="ECO:0000256" key="5">
    <source>
        <dbReference type="PIRSR" id="PIRSR001221-1"/>
    </source>
</evidence>
<proteinExistence type="inferred from homology"/>
<feature type="active site" description="Charge relay system" evidence="5">
    <location>
        <position position="187"/>
    </location>
</feature>
<keyword evidence="4" id="KW-0378">Hydrolase</keyword>
<evidence type="ECO:0000259" key="7">
    <source>
        <dbReference type="Pfam" id="PF01425"/>
    </source>
</evidence>
<dbReference type="InterPro" id="IPR023631">
    <property type="entry name" value="Amidase_dom"/>
</dbReference>
<evidence type="ECO:0000313" key="9">
    <source>
        <dbReference type="Proteomes" id="UP000001194"/>
    </source>
</evidence>
<dbReference type="GeneID" id="6078139"/>
<feature type="domain" description="Amidase" evidence="7">
    <location>
        <begin position="64"/>
        <end position="537"/>
    </location>
</feature>
<dbReference type="EC" id="3.5.1.4" evidence="3"/>
<sequence length="560" mass="61547">MLFQYLAHRKACETKQEERRQRITDVATAFHLSEPLTAQEVEVLAEPISTLVSAVQTGKADPVDILRAYGKKALKAQEATNCLTEVMIFAALSWAQGCNRDGPLAGVPVSLKDTVSVKGWDGCIGYSAWVGKPATKDSALVRLLRDAGAVPFVKTAVPITLLSFESASDVFGRATNPHNSKYSPGGSTGGEAALLAYGGSRIGIGTDVAGSVRVPAHYSGVYTIKASTGRFLKMGNNTSMLGQEGVAPVYSPMARTLEDLETFWKAIMSMSPWNYDHSVLPIPWRVVYLNKAPLRWGVMWDDGVVRPSPACKRALEIVVGTLKKHGHTVVDVTPPSPYEGLQLASALLLADGCKTATAPMRSSFIESNDPGMIQALGIFRLPRLLRWLYTLYVRYVKRDEVYAGLLDGFHEKSVVEFWPYIAKREDYKGRWFEFWKEQEKLDFLLTVPNALPAVPHGGMKEGWRASGYTFLFNLLDYAAGVLPVTHVDSTLDELPPGAFRPRNAVEQGAYKAHNAKAMHGLPVGVQVVGQRLEEEKVMEGMKIIERMLREGGNAYELLNV</sequence>
<dbReference type="InParanoid" id="B0DFB1"/>
<dbReference type="KEGG" id="lbc:LACBIDRAFT_299733"/>
<evidence type="ECO:0000256" key="3">
    <source>
        <dbReference type="ARBA" id="ARBA00012922"/>
    </source>
</evidence>
<name>B0DFB1_LACBS</name>
<dbReference type="AlphaFoldDB" id="B0DFB1"/>
<dbReference type="PANTHER" id="PTHR46072">
    <property type="entry name" value="AMIDASE-RELATED-RELATED"/>
    <property type="match status" value="1"/>
</dbReference>
<dbReference type="InterPro" id="IPR036928">
    <property type="entry name" value="AS_sf"/>
</dbReference>
<dbReference type="RefSeq" id="XP_001882523.1">
    <property type="nucleotide sequence ID" value="XM_001882488.1"/>
</dbReference>
<dbReference type="FunFam" id="3.90.1300.10:FF:000003">
    <property type="entry name" value="Amidase signature enzyme"/>
    <property type="match status" value="1"/>
</dbReference>
<dbReference type="EMBL" id="DS547107">
    <property type="protein sequence ID" value="EDR06676.1"/>
    <property type="molecule type" value="Genomic_DNA"/>
</dbReference>
<dbReference type="SUPFAM" id="SSF75304">
    <property type="entry name" value="Amidase signature (AS) enzymes"/>
    <property type="match status" value="1"/>
</dbReference>
<dbReference type="HOGENOM" id="CLU_009600_9_3_1"/>
<feature type="binding site" evidence="6">
    <location>
        <position position="161"/>
    </location>
    <ligand>
        <name>substrate</name>
    </ligand>
</feature>
<evidence type="ECO:0000256" key="6">
    <source>
        <dbReference type="PIRSR" id="PIRSR001221-2"/>
    </source>
</evidence>
<keyword evidence="9" id="KW-1185">Reference proteome</keyword>
<feature type="binding site" evidence="6">
    <location>
        <begin position="208"/>
        <end position="211"/>
    </location>
    <ligand>
        <name>substrate</name>
    </ligand>
</feature>
<organism evidence="9">
    <name type="scientific">Laccaria bicolor (strain S238N-H82 / ATCC MYA-4686)</name>
    <name type="common">Bicoloured deceiver</name>
    <name type="synonym">Laccaria laccata var. bicolor</name>
    <dbReference type="NCBI Taxonomy" id="486041"/>
    <lineage>
        <taxon>Eukaryota</taxon>
        <taxon>Fungi</taxon>
        <taxon>Dikarya</taxon>
        <taxon>Basidiomycota</taxon>
        <taxon>Agaricomycotina</taxon>
        <taxon>Agaricomycetes</taxon>
        <taxon>Agaricomycetidae</taxon>
        <taxon>Agaricales</taxon>
        <taxon>Agaricineae</taxon>
        <taxon>Hydnangiaceae</taxon>
        <taxon>Laccaria</taxon>
    </lineage>
</organism>
<feature type="active site" description="Acyl-ester intermediate" evidence="5">
    <location>
        <position position="211"/>
    </location>
</feature>
<evidence type="ECO:0000313" key="8">
    <source>
        <dbReference type="EMBL" id="EDR06676.1"/>
    </source>
</evidence>